<evidence type="ECO:0000313" key="2">
    <source>
        <dbReference type="EMBL" id="ATE54563.1"/>
    </source>
</evidence>
<feature type="signal peptide" evidence="1">
    <location>
        <begin position="1"/>
        <end position="33"/>
    </location>
</feature>
<dbReference type="EMBL" id="CP023445">
    <property type="protein sequence ID" value="ATE54563.1"/>
    <property type="molecule type" value="Genomic_DNA"/>
</dbReference>
<protein>
    <recommendedName>
        <fullName evidence="4">Secreted protein</fullName>
    </recommendedName>
</protein>
<sequence length="154" mass="16484">MNRKHVLRTLAGATATAGALATLAVVAPAVASARCGGTSEIRSTLVVDGAVLLAERPVPGTCNGNGYYQGQVQSKVDGWRPSVWVHDGTSWTGHFGDYDGTSAGYSYTDQDSTSRMHFCLDWKGIAVYCGWGTEWSRNDAGIYYHGDYGVNHGF</sequence>
<dbReference type="Proteomes" id="UP000218505">
    <property type="component" value="Chromosome"/>
</dbReference>
<gene>
    <name evidence="2" type="ORF">CNX65_15735</name>
</gene>
<keyword evidence="1" id="KW-0732">Signal</keyword>
<accession>A0A290Z6H6</accession>
<reference evidence="2" key="1">
    <citation type="submission" date="2017-09" db="EMBL/GenBank/DDBJ databases">
        <title>Complete Genome Sequence of ansamitocin-producing Bacterium Actinosynnema pretiosum X47.</title>
        <authorList>
            <person name="Cao G."/>
            <person name="Zong G."/>
            <person name="Zhong C."/>
            <person name="Fu J."/>
        </authorList>
    </citation>
    <scope>NUCLEOTIDE SEQUENCE [LARGE SCALE GENOMIC DNA]</scope>
    <source>
        <strain evidence="2">X47</strain>
    </source>
</reference>
<evidence type="ECO:0000313" key="3">
    <source>
        <dbReference type="Proteomes" id="UP000218505"/>
    </source>
</evidence>
<evidence type="ECO:0000256" key="1">
    <source>
        <dbReference type="SAM" id="SignalP"/>
    </source>
</evidence>
<keyword evidence="3" id="KW-1185">Reference proteome</keyword>
<organism evidence="2 3">
    <name type="scientific">Actinosynnema pretiosum</name>
    <dbReference type="NCBI Taxonomy" id="42197"/>
    <lineage>
        <taxon>Bacteria</taxon>
        <taxon>Bacillati</taxon>
        <taxon>Actinomycetota</taxon>
        <taxon>Actinomycetes</taxon>
        <taxon>Pseudonocardiales</taxon>
        <taxon>Pseudonocardiaceae</taxon>
        <taxon>Actinosynnema</taxon>
    </lineage>
</organism>
<dbReference type="RefSeq" id="WP_096493831.1">
    <property type="nucleotide sequence ID" value="NZ_CP023445.1"/>
</dbReference>
<dbReference type="KEGG" id="apre:CNX65_15735"/>
<dbReference type="AlphaFoldDB" id="A0A290Z6H6"/>
<proteinExistence type="predicted"/>
<feature type="chain" id="PRO_5012403258" description="Secreted protein" evidence="1">
    <location>
        <begin position="34"/>
        <end position="154"/>
    </location>
</feature>
<name>A0A290Z6H6_9PSEU</name>
<evidence type="ECO:0008006" key="4">
    <source>
        <dbReference type="Google" id="ProtNLM"/>
    </source>
</evidence>